<keyword evidence="2" id="KW-1185">Reference proteome</keyword>
<dbReference type="PANTHER" id="PTHR21621">
    <property type="entry name" value="RIBOSOMAL PROTEIN S6 MODIFICATION PROTEIN"/>
    <property type="match status" value="1"/>
</dbReference>
<dbReference type="GO" id="GO:0005737">
    <property type="term" value="C:cytoplasm"/>
    <property type="evidence" value="ECO:0007669"/>
    <property type="project" value="TreeGrafter"/>
</dbReference>
<dbReference type="EMBL" id="JZRB01000016">
    <property type="protein sequence ID" value="KJV35367.1"/>
    <property type="molecule type" value="Genomic_DNA"/>
</dbReference>
<accession>A0A0F3KWL7</accession>
<name>A0A0F3KWL7_9GAMM</name>
<evidence type="ECO:0000313" key="2">
    <source>
        <dbReference type="Proteomes" id="UP000033651"/>
    </source>
</evidence>
<dbReference type="Gene3D" id="3.30.470.20">
    <property type="entry name" value="ATP-grasp fold, B domain"/>
    <property type="match status" value="1"/>
</dbReference>
<evidence type="ECO:0000313" key="1">
    <source>
        <dbReference type="EMBL" id="KJV35367.1"/>
    </source>
</evidence>
<organism evidence="1 2">
    <name type="scientific">Luteibacter yeojuensis</name>
    <dbReference type="NCBI Taxonomy" id="345309"/>
    <lineage>
        <taxon>Bacteria</taxon>
        <taxon>Pseudomonadati</taxon>
        <taxon>Pseudomonadota</taxon>
        <taxon>Gammaproteobacteria</taxon>
        <taxon>Lysobacterales</taxon>
        <taxon>Rhodanobacteraceae</taxon>
        <taxon>Luteibacter</taxon>
    </lineage>
</organism>
<proteinExistence type="predicted"/>
<dbReference type="SUPFAM" id="SSF56059">
    <property type="entry name" value="Glutathione synthetase ATP-binding domain-like"/>
    <property type="match status" value="1"/>
</dbReference>
<dbReference type="GO" id="GO:0018169">
    <property type="term" value="F:ribosomal S6-glutamic acid ligase activity"/>
    <property type="evidence" value="ECO:0007669"/>
    <property type="project" value="TreeGrafter"/>
</dbReference>
<reference evidence="1 2" key="1">
    <citation type="submission" date="2015-03" db="EMBL/GenBank/DDBJ databases">
        <title>Draft genome sequence of Luteibacter yeojuensis strain SU11.</title>
        <authorList>
            <person name="Sulaiman J."/>
            <person name="Priya K."/>
            <person name="Chan K.-G."/>
        </authorList>
    </citation>
    <scope>NUCLEOTIDE SEQUENCE [LARGE SCALE GENOMIC DNA]</scope>
    <source>
        <strain evidence="1 2">SU11</strain>
    </source>
</reference>
<dbReference type="Proteomes" id="UP000033651">
    <property type="component" value="Unassembled WGS sequence"/>
</dbReference>
<dbReference type="AlphaFoldDB" id="A0A0F3KWL7"/>
<dbReference type="PANTHER" id="PTHR21621:SF0">
    <property type="entry name" value="BETA-CITRYLGLUTAMATE SYNTHASE B-RELATED"/>
    <property type="match status" value="1"/>
</dbReference>
<dbReference type="OrthoDB" id="9789963at2"/>
<protein>
    <recommendedName>
        <fullName evidence="3">ATP-grasp domain-containing protein</fullName>
    </recommendedName>
</protein>
<comment type="caution">
    <text evidence="1">The sequence shown here is derived from an EMBL/GenBank/DDBJ whole genome shotgun (WGS) entry which is preliminary data.</text>
</comment>
<dbReference type="RefSeq" id="WP_045829181.1">
    <property type="nucleotide sequence ID" value="NZ_JZRB01000016.1"/>
</dbReference>
<sequence length="362" mass="39272">MIGPRGSRRIIAFQQALLSHGLPCAQVLDYETLLADPTRLASAMADAPDALVKLESPGEAPALHHEFVLDGWKRSGAPGAAPHPAMHGELAHQHFWHAGFAGLLATLPPGMRYFNAPADLAQMADKLACQQQLANTGVPVPPLFGLVNGYDDMRGRMRAAGCHRVFVKARFGSSGAGVLAYACHPDGREVAYGSAELAQGGGHWRIFNSLRQRRYERHDEIARLIDIVTAQGAYLERWIPKPAVGTHGRHRFDVRMVVMDGQPRQRVARISTGALTNLHLGNARGRLGSWLDADAVETLECTAMAAAASFPRSRMVGFDLIVRGRRSWVLEANGFGDLLPGLRHAGHTTYDDQALMDAPAHA</sequence>
<dbReference type="InterPro" id="IPR047778">
    <property type="entry name" value="STM4014-like"/>
</dbReference>
<dbReference type="GO" id="GO:0009432">
    <property type="term" value="P:SOS response"/>
    <property type="evidence" value="ECO:0007669"/>
    <property type="project" value="TreeGrafter"/>
</dbReference>
<dbReference type="PATRIC" id="fig|345309.4.peg.841"/>
<dbReference type="NCBIfam" id="NF038074">
    <property type="entry name" value="fam_STM4014"/>
    <property type="match status" value="1"/>
</dbReference>
<evidence type="ECO:0008006" key="3">
    <source>
        <dbReference type="Google" id="ProtNLM"/>
    </source>
</evidence>
<gene>
    <name evidence="1" type="ORF">VI08_08130</name>
</gene>